<evidence type="ECO:0000256" key="2">
    <source>
        <dbReference type="ARBA" id="ARBA00022741"/>
    </source>
</evidence>
<gene>
    <name evidence="5" type="ORF">AVDCRST_MAG18-1874</name>
</gene>
<reference evidence="5" key="1">
    <citation type="submission" date="2020-02" db="EMBL/GenBank/DDBJ databases">
        <authorList>
            <person name="Meier V. D."/>
        </authorList>
    </citation>
    <scope>NUCLEOTIDE SEQUENCE</scope>
    <source>
        <strain evidence="5">AVDCRST_MAG18</strain>
    </source>
</reference>
<dbReference type="InterPro" id="IPR003439">
    <property type="entry name" value="ABC_transporter-like_ATP-bd"/>
</dbReference>
<dbReference type="Pfam" id="PF00005">
    <property type="entry name" value="ABC_tran"/>
    <property type="match status" value="1"/>
</dbReference>
<dbReference type="AlphaFoldDB" id="A0A6J4V995"/>
<feature type="domain" description="ABC transporter" evidence="4">
    <location>
        <begin position="11"/>
        <end position="236"/>
    </location>
</feature>
<dbReference type="GO" id="GO:0005524">
    <property type="term" value="F:ATP binding"/>
    <property type="evidence" value="ECO:0007669"/>
    <property type="project" value="UniProtKB-KW"/>
</dbReference>
<name>A0A6J4V995_9BACT</name>
<dbReference type="PANTHER" id="PTHR42711:SF16">
    <property type="entry name" value="ABC TRANSPORTER ATP-BINDING PROTEIN"/>
    <property type="match status" value="1"/>
</dbReference>
<dbReference type="SUPFAM" id="SSF52540">
    <property type="entry name" value="P-loop containing nucleoside triphosphate hydrolases"/>
    <property type="match status" value="1"/>
</dbReference>
<evidence type="ECO:0000313" key="5">
    <source>
        <dbReference type="EMBL" id="CAA9570036.1"/>
    </source>
</evidence>
<dbReference type="GO" id="GO:0016887">
    <property type="term" value="F:ATP hydrolysis activity"/>
    <property type="evidence" value="ECO:0007669"/>
    <property type="project" value="InterPro"/>
</dbReference>
<keyword evidence="1" id="KW-0813">Transport</keyword>
<accession>A0A6J4V995</accession>
<dbReference type="PROSITE" id="PS50893">
    <property type="entry name" value="ABC_TRANSPORTER_2"/>
    <property type="match status" value="1"/>
</dbReference>
<dbReference type="InterPro" id="IPR003593">
    <property type="entry name" value="AAA+_ATPase"/>
</dbReference>
<dbReference type="EMBL" id="CADCWN010000148">
    <property type="protein sequence ID" value="CAA9570036.1"/>
    <property type="molecule type" value="Genomic_DNA"/>
</dbReference>
<evidence type="ECO:0000259" key="4">
    <source>
        <dbReference type="PROSITE" id="PS50893"/>
    </source>
</evidence>
<organism evidence="5">
    <name type="scientific">uncultured Thermomicrobiales bacterium</name>
    <dbReference type="NCBI Taxonomy" id="1645740"/>
    <lineage>
        <taxon>Bacteria</taxon>
        <taxon>Pseudomonadati</taxon>
        <taxon>Thermomicrobiota</taxon>
        <taxon>Thermomicrobia</taxon>
        <taxon>Thermomicrobiales</taxon>
        <taxon>environmental samples</taxon>
    </lineage>
</organism>
<dbReference type="Gene3D" id="3.40.50.300">
    <property type="entry name" value="P-loop containing nucleotide triphosphate hydrolases"/>
    <property type="match status" value="1"/>
</dbReference>
<dbReference type="InterPro" id="IPR027417">
    <property type="entry name" value="P-loop_NTPase"/>
</dbReference>
<proteinExistence type="predicted"/>
<sequence length="243" mass="25702">MSTDVAGKAAIVVRGVRVAFGATVVLRGVDLTVPWGARLALLGPNGAGKSTLLRAIATLSRPNAGAVLLAGVDALAAPVAARRLIGVVAHQTYLYDELTALENLRFYADLYDLPDAAGRAAALLERVGLTARRNVRASSLSRGQQQRLTLARALLHDPPLLLLDEPDTGLDLAAFGLLESLLLGEERTVVLTTHNLRQAARLCDRYAILAGGRIVREGGLQAGDGGDLEEIYRGQTETVARRG</sequence>
<protein>
    <submittedName>
        <fullName evidence="5">ABC transporter, ATP-binding protein</fullName>
    </submittedName>
</protein>
<keyword evidence="2" id="KW-0547">Nucleotide-binding</keyword>
<dbReference type="SMART" id="SM00382">
    <property type="entry name" value="AAA"/>
    <property type="match status" value="1"/>
</dbReference>
<evidence type="ECO:0000256" key="3">
    <source>
        <dbReference type="ARBA" id="ARBA00022840"/>
    </source>
</evidence>
<dbReference type="PANTHER" id="PTHR42711">
    <property type="entry name" value="ABC TRANSPORTER ATP-BINDING PROTEIN"/>
    <property type="match status" value="1"/>
</dbReference>
<keyword evidence="3 5" id="KW-0067">ATP-binding</keyword>
<evidence type="ECO:0000256" key="1">
    <source>
        <dbReference type="ARBA" id="ARBA00022448"/>
    </source>
</evidence>
<dbReference type="InterPro" id="IPR050763">
    <property type="entry name" value="ABC_transporter_ATP-binding"/>
</dbReference>